<dbReference type="EMBL" id="CP078093">
    <property type="protein sequence ID" value="QXM05187.1"/>
    <property type="molecule type" value="Genomic_DNA"/>
</dbReference>
<reference evidence="1" key="1">
    <citation type="submission" date="2021-07" db="EMBL/GenBank/DDBJ databases">
        <title>Complete genome sequence of Crassaminicella sp. 143-21, isolated from a deep-sea hydrothermal vent.</title>
        <authorList>
            <person name="Li X."/>
        </authorList>
    </citation>
    <scope>NUCLEOTIDE SEQUENCE</scope>
    <source>
        <strain evidence="1">143-21</strain>
    </source>
</reference>
<organism evidence="1 2">
    <name type="scientific">Crassaminicella indica</name>
    <dbReference type="NCBI Taxonomy" id="2855394"/>
    <lineage>
        <taxon>Bacteria</taxon>
        <taxon>Bacillati</taxon>
        <taxon>Bacillota</taxon>
        <taxon>Clostridia</taxon>
        <taxon>Eubacteriales</taxon>
        <taxon>Clostridiaceae</taxon>
        <taxon>Crassaminicella</taxon>
    </lineage>
</organism>
<evidence type="ECO:0000313" key="1">
    <source>
        <dbReference type="EMBL" id="QXM05187.1"/>
    </source>
</evidence>
<sequence length="148" mass="17396">MNTIQPIQTPNIQKNTPVNKAKALSIQTTFMEKFEKIKSDEVKEHAKKIYDKIVEKSEKIGDRLYIQDLLDYKKLVKEFLNIVVTNSHVFTKENFLDRRGRHRVFSQVKQVDKALADLTNDFLSQEVDRIKIVKKLDDIRGILLDMFM</sequence>
<name>A0ABX8R832_9CLOT</name>
<dbReference type="InterPro" id="IPR005585">
    <property type="entry name" value="DUF327"/>
</dbReference>
<evidence type="ECO:0000313" key="2">
    <source>
        <dbReference type="Proteomes" id="UP000886818"/>
    </source>
</evidence>
<proteinExistence type="predicted"/>
<dbReference type="Proteomes" id="UP000886818">
    <property type="component" value="Chromosome"/>
</dbReference>
<dbReference type="RefSeq" id="WP_218281887.1">
    <property type="nucleotide sequence ID" value="NZ_CP078093.1"/>
</dbReference>
<gene>
    <name evidence="1" type="ORF">KVH43_07215</name>
</gene>
<protein>
    <submittedName>
        <fullName evidence="1">YaaR family protein</fullName>
    </submittedName>
</protein>
<accession>A0ABX8R832</accession>
<keyword evidence="2" id="KW-1185">Reference proteome</keyword>
<dbReference type="Pfam" id="PF03885">
    <property type="entry name" value="DUF327"/>
    <property type="match status" value="1"/>
</dbReference>